<reference evidence="2 3" key="1">
    <citation type="journal article" date="2018" name="Front. Plant Sci.">
        <title>Red Clover (Trifolium pratense) and Zigzag Clover (T. medium) - A Picture of Genomic Similarities and Differences.</title>
        <authorList>
            <person name="Dluhosova J."/>
            <person name="Istvanek J."/>
            <person name="Nedelnik J."/>
            <person name="Repkova J."/>
        </authorList>
    </citation>
    <scope>NUCLEOTIDE SEQUENCE [LARGE SCALE GENOMIC DNA]</scope>
    <source>
        <strain evidence="3">cv. 10/8</strain>
        <tissue evidence="2">Leaf</tissue>
    </source>
</reference>
<feature type="non-terminal residue" evidence="2">
    <location>
        <position position="74"/>
    </location>
</feature>
<feature type="region of interest" description="Disordered" evidence="1">
    <location>
        <begin position="1"/>
        <end position="29"/>
    </location>
</feature>
<comment type="caution">
    <text evidence="2">The sequence shown here is derived from an EMBL/GenBank/DDBJ whole genome shotgun (WGS) entry which is preliminary data.</text>
</comment>
<evidence type="ECO:0000313" key="3">
    <source>
        <dbReference type="Proteomes" id="UP000265520"/>
    </source>
</evidence>
<dbReference type="AlphaFoldDB" id="A0A392SSZ7"/>
<protein>
    <submittedName>
        <fullName evidence="2">Uncharacterized protein</fullName>
    </submittedName>
</protein>
<evidence type="ECO:0000256" key="1">
    <source>
        <dbReference type="SAM" id="MobiDB-lite"/>
    </source>
</evidence>
<feature type="compositionally biased region" description="Basic and acidic residues" evidence="1">
    <location>
        <begin position="62"/>
        <end position="74"/>
    </location>
</feature>
<keyword evidence="3" id="KW-1185">Reference proteome</keyword>
<accession>A0A392SSZ7</accession>
<organism evidence="2 3">
    <name type="scientific">Trifolium medium</name>
    <dbReference type="NCBI Taxonomy" id="97028"/>
    <lineage>
        <taxon>Eukaryota</taxon>
        <taxon>Viridiplantae</taxon>
        <taxon>Streptophyta</taxon>
        <taxon>Embryophyta</taxon>
        <taxon>Tracheophyta</taxon>
        <taxon>Spermatophyta</taxon>
        <taxon>Magnoliopsida</taxon>
        <taxon>eudicotyledons</taxon>
        <taxon>Gunneridae</taxon>
        <taxon>Pentapetalae</taxon>
        <taxon>rosids</taxon>
        <taxon>fabids</taxon>
        <taxon>Fabales</taxon>
        <taxon>Fabaceae</taxon>
        <taxon>Papilionoideae</taxon>
        <taxon>50 kb inversion clade</taxon>
        <taxon>NPAAA clade</taxon>
        <taxon>Hologalegina</taxon>
        <taxon>IRL clade</taxon>
        <taxon>Trifolieae</taxon>
        <taxon>Trifolium</taxon>
    </lineage>
</organism>
<sequence length="74" mass="8499">MKGVKQPGSGQGKNETLDHTKRKTAVGSFRHLSLKKVTRLPCKDRRKVLKILKKNVRRRSGRDRTNRSCEVKSL</sequence>
<feature type="region of interest" description="Disordered" evidence="1">
    <location>
        <begin position="55"/>
        <end position="74"/>
    </location>
</feature>
<dbReference type="Proteomes" id="UP000265520">
    <property type="component" value="Unassembled WGS sequence"/>
</dbReference>
<proteinExistence type="predicted"/>
<evidence type="ECO:0000313" key="2">
    <source>
        <dbReference type="EMBL" id="MCI51175.1"/>
    </source>
</evidence>
<name>A0A392SSZ7_9FABA</name>
<dbReference type="EMBL" id="LXQA010427919">
    <property type="protein sequence ID" value="MCI51175.1"/>
    <property type="molecule type" value="Genomic_DNA"/>
</dbReference>